<gene>
    <name evidence="4" type="ORF">E2562_018810</name>
</gene>
<keyword evidence="1" id="KW-0132">Cell division</keyword>
<reference evidence="4 5" key="1">
    <citation type="submission" date="2019-11" db="EMBL/GenBank/DDBJ databases">
        <title>Whole genome sequence of Oryza granulata.</title>
        <authorList>
            <person name="Li W."/>
        </authorList>
    </citation>
    <scope>NUCLEOTIDE SEQUENCE [LARGE SCALE GENOMIC DNA]</scope>
    <source>
        <strain evidence="5">cv. Menghai</strain>
        <tissue evidence="4">Leaf</tissue>
    </source>
</reference>
<proteinExistence type="predicted"/>
<dbReference type="GO" id="GO:0051301">
    <property type="term" value="P:cell division"/>
    <property type="evidence" value="ECO:0007669"/>
    <property type="project" value="UniProtKB-KW"/>
</dbReference>
<dbReference type="InterPro" id="IPR004367">
    <property type="entry name" value="Cyclin_C-dom"/>
</dbReference>
<dbReference type="AlphaFoldDB" id="A0A6G1F9P3"/>
<dbReference type="InterPro" id="IPR036915">
    <property type="entry name" value="Cyclin-like_sf"/>
</dbReference>
<dbReference type="PANTHER" id="PTHR10177">
    <property type="entry name" value="CYCLINS"/>
    <property type="match status" value="1"/>
</dbReference>
<feature type="domain" description="Cyclin C-terminal" evidence="3">
    <location>
        <begin position="20"/>
        <end position="129"/>
    </location>
</feature>
<keyword evidence="5" id="KW-1185">Reference proteome</keyword>
<evidence type="ECO:0000313" key="4">
    <source>
        <dbReference type="EMBL" id="KAF0933563.1"/>
    </source>
</evidence>
<evidence type="ECO:0000259" key="3">
    <source>
        <dbReference type="SMART" id="SM01332"/>
    </source>
</evidence>
<dbReference type="SUPFAM" id="SSF47954">
    <property type="entry name" value="Cyclin-like"/>
    <property type="match status" value="2"/>
</dbReference>
<dbReference type="EMBL" id="SPHZ02000001">
    <property type="protein sequence ID" value="KAF0933563.1"/>
    <property type="molecule type" value="Genomic_DNA"/>
</dbReference>
<comment type="caution">
    <text evidence="4">The sequence shown here is derived from an EMBL/GenBank/DDBJ whole genome shotgun (WGS) entry which is preliminary data.</text>
</comment>
<organism evidence="4 5">
    <name type="scientific">Oryza meyeriana var. granulata</name>
    <dbReference type="NCBI Taxonomy" id="110450"/>
    <lineage>
        <taxon>Eukaryota</taxon>
        <taxon>Viridiplantae</taxon>
        <taxon>Streptophyta</taxon>
        <taxon>Embryophyta</taxon>
        <taxon>Tracheophyta</taxon>
        <taxon>Spermatophyta</taxon>
        <taxon>Magnoliopsida</taxon>
        <taxon>Liliopsida</taxon>
        <taxon>Poales</taxon>
        <taxon>Poaceae</taxon>
        <taxon>BOP clade</taxon>
        <taxon>Oryzoideae</taxon>
        <taxon>Oryzeae</taxon>
        <taxon>Oryzinae</taxon>
        <taxon>Oryza</taxon>
        <taxon>Oryza meyeriana</taxon>
    </lineage>
</organism>
<dbReference type="Gene3D" id="1.10.472.10">
    <property type="entry name" value="Cyclin-like"/>
    <property type="match status" value="2"/>
</dbReference>
<evidence type="ECO:0000313" key="5">
    <source>
        <dbReference type="Proteomes" id="UP000479710"/>
    </source>
</evidence>
<evidence type="ECO:0000256" key="2">
    <source>
        <dbReference type="ARBA" id="ARBA00023306"/>
    </source>
</evidence>
<name>A0A6G1F9P3_9ORYZ</name>
<dbReference type="Pfam" id="PF02984">
    <property type="entry name" value="Cyclin_C"/>
    <property type="match status" value="2"/>
</dbReference>
<dbReference type="SMART" id="SM01332">
    <property type="entry name" value="Cyclin_C"/>
    <property type="match status" value="1"/>
</dbReference>
<dbReference type="InterPro" id="IPR039361">
    <property type="entry name" value="Cyclin"/>
</dbReference>
<keyword evidence="2" id="KW-0131">Cell cycle</keyword>
<protein>
    <recommendedName>
        <fullName evidence="3">Cyclin C-terminal domain-containing protein</fullName>
    </recommendedName>
</protein>
<sequence>MVLCMENEILTALDYNLSGPTAYTFQDQRVKRAAHILAGASLYYYGFHRYLPSVVAASAIFLARLHILAQPWSKDLAELTGYKAIELMGCVCDMYSVMPNPRFALFQEARELPSSLLYYYGFHRYLPSFVAASAIFLARLHVLAQPWSKDLVELTGYKAIELMGCVCHMYSLMPNPRLALFQEYFFEDP</sequence>
<dbReference type="OrthoDB" id="5590282at2759"/>
<evidence type="ECO:0000256" key="1">
    <source>
        <dbReference type="ARBA" id="ARBA00022618"/>
    </source>
</evidence>
<accession>A0A6G1F9P3</accession>
<dbReference type="Proteomes" id="UP000479710">
    <property type="component" value="Unassembled WGS sequence"/>
</dbReference>